<gene>
    <name evidence="2" type="ORF">CA12_34880</name>
</gene>
<proteinExistence type="predicted"/>
<dbReference type="KEGG" id="acaf:CA12_34880"/>
<sequence>MLRACLFAVGLWGLLGGVTLSAIDRCALRLGPEWEEKLPFASVEDGTLWFAPPLWGSFAMASLGLVTTLYAAALPWHGREYEDHEPFSRRGWHGSRGWDRGRWETHH</sequence>
<dbReference type="AlphaFoldDB" id="A0A517PDB1"/>
<feature type="transmembrane region" description="Helical" evidence="1">
    <location>
        <begin position="46"/>
        <end position="72"/>
    </location>
</feature>
<accession>A0A517PDB1</accession>
<evidence type="ECO:0000313" key="2">
    <source>
        <dbReference type="EMBL" id="QDT17367.1"/>
    </source>
</evidence>
<keyword evidence="3" id="KW-1185">Reference proteome</keyword>
<organism evidence="2 3">
    <name type="scientific">Alienimonas californiensis</name>
    <dbReference type="NCBI Taxonomy" id="2527989"/>
    <lineage>
        <taxon>Bacteria</taxon>
        <taxon>Pseudomonadati</taxon>
        <taxon>Planctomycetota</taxon>
        <taxon>Planctomycetia</taxon>
        <taxon>Planctomycetales</taxon>
        <taxon>Planctomycetaceae</taxon>
        <taxon>Alienimonas</taxon>
    </lineage>
</organism>
<name>A0A517PDB1_9PLAN</name>
<evidence type="ECO:0000313" key="3">
    <source>
        <dbReference type="Proteomes" id="UP000318741"/>
    </source>
</evidence>
<keyword evidence="1" id="KW-0812">Transmembrane</keyword>
<keyword evidence="1" id="KW-1133">Transmembrane helix</keyword>
<evidence type="ECO:0000256" key="1">
    <source>
        <dbReference type="SAM" id="Phobius"/>
    </source>
</evidence>
<keyword evidence="1" id="KW-0472">Membrane</keyword>
<dbReference type="Proteomes" id="UP000318741">
    <property type="component" value="Chromosome"/>
</dbReference>
<reference evidence="2 3" key="1">
    <citation type="submission" date="2019-02" db="EMBL/GenBank/DDBJ databases">
        <title>Deep-cultivation of Planctomycetes and their phenomic and genomic characterization uncovers novel biology.</title>
        <authorList>
            <person name="Wiegand S."/>
            <person name="Jogler M."/>
            <person name="Boedeker C."/>
            <person name="Pinto D."/>
            <person name="Vollmers J."/>
            <person name="Rivas-Marin E."/>
            <person name="Kohn T."/>
            <person name="Peeters S.H."/>
            <person name="Heuer A."/>
            <person name="Rast P."/>
            <person name="Oberbeckmann S."/>
            <person name="Bunk B."/>
            <person name="Jeske O."/>
            <person name="Meyerdierks A."/>
            <person name="Storesund J.E."/>
            <person name="Kallscheuer N."/>
            <person name="Luecker S."/>
            <person name="Lage O.M."/>
            <person name="Pohl T."/>
            <person name="Merkel B.J."/>
            <person name="Hornburger P."/>
            <person name="Mueller R.-W."/>
            <person name="Bruemmer F."/>
            <person name="Labrenz M."/>
            <person name="Spormann A.M."/>
            <person name="Op den Camp H."/>
            <person name="Overmann J."/>
            <person name="Amann R."/>
            <person name="Jetten M.S.M."/>
            <person name="Mascher T."/>
            <person name="Medema M.H."/>
            <person name="Devos D.P."/>
            <person name="Kaster A.-K."/>
            <person name="Ovreas L."/>
            <person name="Rohde M."/>
            <person name="Galperin M.Y."/>
            <person name="Jogler C."/>
        </authorList>
    </citation>
    <scope>NUCLEOTIDE SEQUENCE [LARGE SCALE GENOMIC DNA]</scope>
    <source>
        <strain evidence="2 3">CA12</strain>
    </source>
</reference>
<dbReference type="RefSeq" id="WP_145360245.1">
    <property type="nucleotide sequence ID" value="NZ_CP036265.1"/>
</dbReference>
<protein>
    <submittedName>
        <fullName evidence="2">Uncharacterized protein</fullName>
    </submittedName>
</protein>
<dbReference type="EMBL" id="CP036265">
    <property type="protein sequence ID" value="QDT17367.1"/>
    <property type="molecule type" value="Genomic_DNA"/>
</dbReference>